<evidence type="ECO:0000256" key="1">
    <source>
        <dbReference type="SAM" id="Phobius"/>
    </source>
</evidence>
<evidence type="ECO:0000313" key="3">
    <source>
        <dbReference type="Proteomes" id="UP000008694"/>
    </source>
</evidence>
<accession>D7KYZ5</accession>
<keyword evidence="3" id="KW-1185">Reference proteome</keyword>
<keyword evidence="1" id="KW-0812">Transmembrane</keyword>
<protein>
    <submittedName>
        <fullName evidence="2">Uncharacterized protein</fullName>
    </submittedName>
</protein>
<evidence type="ECO:0000313" key="2">
    <source>
        <dbReference type="EMBL" id="EFH65112.1"/>
    </source>
</evidence>
<dbReference type="Gramene" id="scaffold_202107.1">
    <property type="protein sequence ID" value="scaffold_202107.1"/>
    <property type="gene ID" value="scaffold_202107.1"/>
</dbReference>
<proteinExistence type="predicted"/>
<sequence>MSSSSGAGKAFVCRRRDSDPHLIQYTSLLLIFLRFTKVFSLLEPSRTLSNHLQQTGASPLSNNGRRAYLETFISEPVLSISFRYFMLAPSSTEPSNQRADSRSGSLLTLEEISPRTSLKARELSIGPSDAPCLGEASTAHDDYFFSVKLIHLKNGYGFEDLRPSSRPCSYAIIDESSHIGAHSLTAKLLNRSDKPPRSLRSVANRSKTRVLPRSQKLGRSLHLNGRRHHLREESPSLLRFFNYTLRTLDLVLILAKSYEPKSWKVYSLLFPIPNCWRIVCSYRSSVSKCSPMVAFAKDFKHRLNVISNKLIIMCSSPHSDLEDFSSVFENVLNRSFTVALPCLQPLLPDRNSSLAPSLTSRCLLTVTISPSFDLFMEARSTNRDLTCVQMLSSFGFKALMEPSSIYFSYLLVVLGYAPLCNAFLNFGIFAPMLSLYLNFC</sequence>
<dbReference type="EMBL" id="GL348714">
    <property type="protein sequence ID" value="EFH65112.1"/>
    <property type="molecule type" value="Genomic_DNA"/>
</dbReference>
<dbReference type="HOGENOM" id="CLU_623107_0_0_1"/>
<keyword evidence="1" id="KW-1133">Transmembrane helix</keyword>
<gene>
    <name evidence="2" type="ORF">ARALYDRAFT_895033</name>
</gene>
<name>D7KYZ5_ARALL</name>
<dbReference type="AlphaFoldDB" id="D7KYZ5"/>
<organism evidence="3">
    <name type="scientific">Arabidopsis lyrata subsp. lyrata</name>
    <name type="common">Lyre-leaved rock-cress</name>
    <dbReference type="NCBI Taxonomy" id="81972"/>
    <lineage>
        <taxon>Eukaryota</taxon>
        <taxon>Viridiplantae</taxon>
        <taxon>Streptophyta</taxon>
        <taxon>Embryophyta</taxon>
        <taxon>Tracheophyta</taxon>
        <taxon>Spermatophyta</taxon>
        <taxon>Magnoliopsida</taxon>
        <taxon>eudicotyledons</taxon>
        <taxon>Gunneridae</taxon>
        <taxon>Pentapetalae</taxon>
        <taxon>rosids</taxon>
        <taxon>malvids</taxon>
        <taxon>Brassicales</taxon>
        <taxon>Brassicaceae</taxon>
        <taxon>Camelineae</taxon>
        <taxon>Arabidopsis</taxon>
    </lineage>
</organism>
<keyword evidence="1" id="KW-0472">Membrane</keyword>
<reference evidence="3" key="1">
    <citation type="journal article" date="2011" name="Nat. Genet.">
        <title>The Arabidopsis lyrata genome sequence and the basis of rapid genome size change.</title>
        <authorList>
            <person name="Hu T.T."/>
            <person name="Pattyn P."/>
            <person name="Bakker E.G."/>
            <person name="Cao J."/>
            <person name="Cheng J.-F."/>
            <person name="Clark R.M."/>
            <person name="Fahlgren N."/>
            <person name="Fawcett J.A."/>
            <person name="Grimwood J."/>
            <person name="Gundlach H."/>
            <person name="Haberer G."/>
            <person name="Hollister J.D."/>
            <person name="Ossowski S."/>
            <person name="Ottilar R.P."/>
            <person name="Salamov A.A."/>
            <person name="Schneeberger K."/>
            <person name="Spannagl M."/>
            <person name="Wang X."/>
            <person name="Yang L."/>
            <person name="Nasrallah M.E."/>
            <person name="Bergelson J."/>
            <person name="Carrington J.C."/>
            <person name="Gaut B.S."/>
            <person name="Schmutz J."/>
            <person name="Mayer K.F.X."/>
            <person name="Van de Peer Y."/>
            <person name="Grigoriev I.V."/>
            <person name="Nordborg M."/>
            <person name="Weigel D."/>
            <person name="Guo Y.-L."/>
        </authorList>
    </citation>
    <scope>NUCLEOTIDE SEQUENCE [LARGE SCALE GENOMIC DNA]</scope>
    <source>
        <strain evidence="3">cv. MN47</strain>
    </source>
</reference>
<feature type="transmembrane region" description="Helical" evidence="1">
    <location>
        <begin position="406"/>
        <end position="429"/>
    </location>
</feature>
<dbReference type="Proteomes" id="UP000008694">
    <property type="component" value="Unassembled WGS sequence"/>
</dbReference>